<keyword evidence="2" id="KW-0812">Transmembrane</keyword>
<evidence type="ECO:0000313" key="9">
    <source>
        <dbReference type="Proteomes" id="UP000727407"/>
    </source>
</evidence>
<proteinExistence type="predicted"/>
<evidence type="ECO:0000256" key="5">
    <source>
        <dbReference type="ARBA" id="ARBA00023136"/>
    </source>
</evidence>
<feature type="non-terminal residue" evidence="8">
    <location>
        <position position="57"/>
    </location>
</feature>
<dbReference type="Gene3D" id="2.60.40.10">
    <property type="entry name" value="Immunoglobulins"/>
    <property type="match status" value="1"/>
</dbReference>
<keyword evidence="9" id="KW-1185">Reference proteome</keyword>
<keyword evidence="3" id="KW-0732">Signal</keyword>
<dbReference type="InterPro" id="IPR000920">
    <property type="entry name" value="Myelin_P0-rel"/>
</dbReference>
<sequence>MHPVASIEVYTQGEMFVENGTTGLLKCTFKSNEVISSQASVSWSFVPEGSSESTGDT</sequence>
<evidence type="ECO:0000256" key="4">
    <source>
        <dbReference type="ARBA" id="ARBA00022989"/>
    </source>
</evidence>
<evidence type="ECO:0000256" key="2">
    <source>
        <dbReference type="ARBA" id="ARBA00022692"/>
    </source>
</evidence>
<dbReference type="GO" id="GO:0005925">
    <property type="term" value="C:focal adhesion"/>
    <property type="evidence" value="ECO:0007669"/>
    <property type="project" value="TreeGrafter"/>
</dbReference>
<dbReference type="GO" id="GO:0005886">
    <property type="term" value="C:plasma membrane"/>
    <property type="evidence" value="ECO:0007669"/>
    <property type="project" value="TreeGrafter"/>
</dbReference>
<protein>
    <submittedName>
        <fullName evidence="8">Myelin protein zero-like protein 1 isoform X3</fullName>
    </submittedName>
</protein>
<dbReference type="GO" id="GO:0009986">
    <property type="term" value="C:cell surface"/>
    <property type="evidence" value="ECO:0007669"/>
    <property type="project" value="TreeGrafter"/>
</dbReference>
<dbReference type="OrthoDB" id="8831214at2759"/>
<dbReference type="PANTHER" id="PTHR13869">
    <property type="entry name" value="MYELIN P0 RELATED"/>
    <property type="match status" value="1"/>
</dbReference>
<dbReference type="InterPro" id="IPR013783">
    <property type="entry name" value="Ig-like_fold"/>
</dbReference>
<keyword evidence="4" id="KW-1133">Transmembrane helix</keyword>
<dbReference type="EMBL" id="QNUK01000206">
    <property type="protein sequence ID" value="KAF5898244.1"/>
    <property type="molecule type" value="Genomic_DNA"/>
</dbReference>
<feature type="non-terminal residue" evidence="8">
    <location>
        <position position="1"/>
    </location>
</feature>
<dbReference type="Proteomes" id="UP000727407">
    <property type="component" value="Unassembled WGS sequence"/>
</dbReference>
<accession>A0A8J4WZ57</accession>
<keyword evidence="5" id="KW-0472">Membrane</keyword>
<evidence type="ECO:0000313" key="8">
    <source>
        <dbReference type="EMBL" id="KAF5898244.1"/>
    </source>
</evidence>
<evidence type="ECO:0000256" key="6">
    <source>
        <dbReference type="ARBA" id="ARBA00023157"/>
    </source>
</evidence>
<name>A0A8J4WZ57_CLAMG</name>
<gene>
    <name evidence="8" type="primary">mpzl1</name>
    <name evidence="8" type="ORF">DAT39_012064</name>
</gene>
<evidence type="ECO:0000256" key="1">
    <source>
        <dbReference type="ARBA" id="ARBA00004370"/>
    </source>
</evidence>
<evidence type="ECO:0000256" key="3">
    <source>
        <dbReference type="ARBA" id="ARBA00022729"/>
    </source>
</evidence>
<comment type="subcellular location">
    <subcellularLocation>
        <location evidence="1">Membrane</location>
    </subcellularLocation>
</comment>
<dbReference type="AlphaFoldDB" id="A0A8J4WZ57"/>
<keyword evidence="6" id="KW-1015">Disulfide bond</keyword>
<keyword evidence="7" id="KW-0393">Immunoglobulin domain</keyword>
<dbReference type="PANTHER" id="PTHR13869:SF19">
    <property type="entry name" value="MYELIN PROTEIN ZERO-LIKE PROTEIN 1"/>
    <property type="match status" value="1"/>
</dbReference>
<reference evidence="8" key="1">
    <citation type="submission" date="2020-07" db="EMBL/GenBank/DDBJ databases">
        <title>Clarias magur genome sequencing, assembly and annotation.</title>
        <authorList>
            <person name="Kushwaha B."/>
            <person name="Kumar R."/>
            <person name="Das P."/>
            <person name="Joshi C.G."/>
            <person name="Kumar D."/>
            <person name="Nagpure N.S."/>
            <person name="Pandey M."/>
            <person name="Agarwal S."/>
            <person name="Srivastava S."/>
            <person name="Singh M."/>
            <person name="Sahoo L."/>
            <person name="Jayasankar P."/>
            <person name="Meher P.K."/>
            <person name="Koringa P.G."/>
            <person name="Iquebal M.A."/>
            <person name="Das S.P."/>
            <person name="Bit A."/>
            <person name="Patnaik S."/>
            <person name="Patel N."/>
            <person name="Shah T.M."/>
            <person name="Hinsu A."/>
            <person name="Jena J.K."/>
        </authorList>
    </citation>
    <scope>NUCLEOTIDE SEQUENCE</scope>
    <source>
        <strain evidence="8">CIFAMagur01</strain>
        <tissue evidence="8">Testis</tissue>
    </source>
</reference>
<evidence type="ECO:0000256" key="7">
    <source>
        <dbReference type="ARBA" id="ARBA00023319"/>
    </source>
</evidence>
<organism evidence="8 9">
    <name type="scientific">Clarias magur</name>
    <name type="common">Asian catfish</name>
    <name type="synonym">Macropteronotus magur</name>
    <dbReference type="NCBI Taxonomy" id="1594786"/>
    <lineage>
        <taxon>Eukaryota</taxon>
        <taxon>Metazoa</taxon>
        <taxon>Chordata</taxon>
        <taxon>Craniata</taxon>
        <taxon>Vertebrata</taxon>
        <taxon>Euteleostomi</taxon>
        <taxon>Actinopterygii</taxon>
        <taxon>Neopterygii</taxon>
        <taxon>Teleostei</taxon>
        <taxon>Ostariophysi</taxon>
        <taxon>Siluriformes</taxon>
        <taxon>Clariidae</taxon>
        <taxon>Clarias</taxon>
    </lineage>
</organism>
<comment type="caution">
    <text evidence="8">The sequence shown here is derived from an EMBL/GenBank/DDBJ whole genome shotgun (WGS) entry which is preliminary data.</text>
</comment>